<evidence type="ECO:0000313" key="8">
    <source>
        <dbReference type="EMBL" id="CBI09022.1"/>
    </source>
</evidence>
<comment type="caution">
    <text evidence="8">The sequence shown here is derived from an EMBL/GenBank/DDBJ whole genome shotgun (WGS) entry which is preliminary data.</text>
</comment>
<evidence type="ECO:0000256" key="7">
    <source>
        <dbReference type="ARBA" id="ARBA00023118"/>
    </source>
</evidence>
<evidence type="ECO:0000256" key="3">
    <source>
        <dbReference type="ARBA" id="ARBA00022723"/>
    </source>
</evidence>
<keyword evidence="6" id="KW-0460">Magnesium</keyword>
<dbReference type="InterPro" id="IPR019199">
    <property type="entry name" value="Virulence_VapD/CRISPR_Cas2"/>
</dbReference>
<name>E6QP51_9ZZZZ</name>
<evidence type="ECO:0000256" key="5">
    <source>
        <dbReference type="ARBA" id="ARBA00022801"/>
    </source>
</evidence>
<dbReference type="GO" id="GO:0016787">
    <property type="term" value="F:hydrolase activity"/>
    <property type="evidence" value="ECO:0007669"/>
    <property type="project" value="UniProtKB-KW"/>
</dbReference>
<dbReference type="GO" id="GO:0043571">
    <property type="term" value="P:maintenance of CRISPR repeat elements"/>
    <property type="evidence" value="ECO:0007669"/>
    <property type="project" value="InterPro"/>
</dbReference>
<gene>
    <name evidence="8" type="ORF">CARN6_2563</name>
</gene>
<evidence type="ECO:0000256" key="2">
    <source>
        <dbReference type="ARBA" id="ARBA00022722"/>
    </source>
</evidence>
<dbReference type="SUPFAM" id="SSF143430">
    <property type="entry name" value="TTP0101/SSO1404-like"/>
    <property type="match status" value="1"/>
</dbReference>
<dbReference type="GO" id="GO:0051607">
    <property type="term" value="P:defense response to virus"/>
    <property type="evidence" value="ECO:0007669"/>
    <property type="project" value="UniProtKB-KW"/>
</dbReference>
<dbReference type="GO" id="GO:0046872">
    <property type="term" value="F:metal ion binding"/>
    <property type="evidence" value="ECO:0007669"/>
    <property type="project" value="UniProtKB-KW"/>
</dbReference>
<sequence length="113" mass="13475">MTRFFPSEFRAMWLLAMFDLPVETMENRRNYTRFRKALLKDGFMMLQFSVYARYIPSEEAADAHRRIIRAVIPPLGQVRLLAITDHQFGRMEVFYGKKPREPEDPPEQIMLFS</sequence>
<protein>
    <submittedName>
        <fullName evidence="8">Putative CRISPR-associated (Cas) protein (Cas2 family)</fullName>
    </submittedName>
</protein>
<dbReference type="Gene3D" id="3.30.70.240">
    <property type="match status" value="1"/>
</dbReference>
<dbReference type="GO" id="GO:0004521">
    <property type="term" value="F:RNA endonuclease activity"/>
    <property type="evidence" value="ECO:0007669"/>
    <property type="project" value="InterPro"/>
</dbReference>
<dbReference type="InterPro" id="IPR021127">
    <property type="entry name" value="CRISPR_associated_Cas2"/>
</dbReference>
<dbReference type="AlphaFoldDB" id="E6QP51"/>
<dbReference type="NCBIfam" id="TIGR01573">
    <property type="entry name" value="cas2"/>
    <property type="match status" value="1"/>
</dbReference>
<organism evidence="8">
    <name type="scientific">mine drainage metagenome</name>
    <dbReference type="NCBI Taxonomy" id="410659"/>
    <lineage>
        <taxon>unclassified sequences</taxon>
        <taxon>metagenomes</taxon>
        <taxon>ecological metagenomes</taxon>
    </lineage>
</organism>
<evidence type="ECO:0000256" key="4">
    <source>
        <dbReference type="ARBA" id="ARBA00022759"/>
    </source>
</evidence>
<keyword evidence="7" id="KW-0051">Antiviral defense</keyword>
<evidence type="ECO:0000256" key="1">
    <source>
        <dbReference type="ARBA" id="ARBA00001946"/>
    </source>
</evidence>
<proteinExistence type="inferred from homology"/>
<keyword evidence="3" id="KW-0479">Metal-binding</keyword>
<keyword evidence="2" id="KW-0540">Nuclease</keyword>
<reference evidence="8" key="1">
    <citation type="submission" date="2009-10" db="EMBL/GenBank/DDBJ databases">
        <title>Diversity of trophic interactions inside an arsenic-rich microbial ecosystem.</title>
        <authorList>
            <person name="Bertin P.N."/>
            <person name="Heinrich-Salmeron A."/>
            <person name="Pelletier E."/>
            <person name="Goulhen-Chollet F."/>
            <person name="Arsene-Ploetze F."/>
            <person name="Gallien S."/>
            <person name="Calteau A."/>
            <person name="Vallenet D."/>
            <person name="Casiot C."/>
            <person name="Chane-Woon-Ming B."/>
            <person name="Giloteaux L."/>
            <person name="Barakat M."/>
            <person name="Bonnefoy V."/>
            <person name="Bruneel O."/>
            <person name="Chandler M."/>
            <person name="Cleiss J."/>
            <person name="Duran R."/>
            <person name="Elbaz-Poulichet F."/>
            <person name="Fonknechten N."/>
            <person name="Lauga B."/>
            <person name="Mornico D."/>
            <person name="Ortet P."/>
            <person name="Schaeffer C."/>
            <person name="Siguier P."/>
            <person name="Alexander Thil Smith A."/>
            <person name="Van Dorsselaer A."/>
            <person name="Weissenbach J."/>
            <person name="Medigue C."/>
            <person name="Le Paslier D."/>
        </authorList>
    </citation>
    <scope>NUCLEOTIDE SEQUENCE</scope>
</reference>
<evidence type="ECO:0000256" key="6">
    <source>
        <dbReference type="ARBA" id="ARBA00022842"/>
    </source>
</evidence>
<keyword evidence="5" id="KW-0378">Hydrolase</keyword>
<keyword evidence="4" id="KW-0255">Endonuclease</keyword>
<dbReference type="HAMAP" id="MF_01471">
    <property type="entry name" value="Cas2"/>
    <property type="match status" value="1"/>
</dbReference>
<dbReference type="Pfam" id="PF09827">
    <property type="entry name" value="CRISPR_Cas2"/>
    <property type="match status" value="1"/>
</dbReference>
<comment type="cofactor">
    <cofactor evidence="1">
        <name>Mg(2+)</name>
        <dbReference type="ChEBI" id="CHEBI:18420"/>
    </cofactor>
</comment>
<accession>E6QP51</accession>
<dbReference type="EMBL" id="CABQ01000308">
    <property type="protein sequence ID" value="CBI09022.1"/>
    <property type="molecule type" value="Genomic_DNA"/>
</dbReference>